<dbReference type="AlphaFoldDB" id="A0A7Z8Y8C4"/>
<dbReference type="EMBL" id="UYIO01000001">
    <property type="protein sequence ID" value="VDG75293.1"/>
    <property type="molecule type" value="Genomic_DNA"/>
</dbReference>
<sequence>MNAGDVNGVSSDGATAPRDRETPITIKSKPSRFNPKR</sequence>
<dbReference type="Proteomes" id="UP000269974">
    <property type="component" value="Unassembled WGS sequence"/>
</dbReference>
<evidence type="ECO:0000313" key="3">
    <source>
        <dbReference type="Proteomes" id="UP000269974"/>
    </source>
</evidence>
<reference evidence="2 3" key="1">
    <citation type="submission" date="2018-11" db="EMBL/GenBank/DDBJ databases">
        <authorList>
            <consortium name="Pathogen Informatics"/>
        </authorList>
    </citation>
    <scope>NUCLEOTIDE SEQUENCE [LARGE SCALE GENOMIC DNA]</scope>
    <source>
        <strain evidence="2 3">NCTC10327</strain>
    </source>
</reference>
<name>A0A7Z8Y8C4_9ACTO</name>
<organism evidence="2 3">
    <name type="scientific">Actinobaculum suis</name>
    <dbReference type="NCBI Taxonomy" id="1657"/>
    <lineage>
        <taxon>Bacteria</taxon>
        <taxon>Bacillati</taxon>
        <taxon>Actinomycetota</taxon>
        <taxon>Actinomycetes</taxon>
        <taxon>Actinomycetales</taxon>
        <taxon>Actinomycetaceae</taxon>
        <taxon>Actinobaculum</taxon>
    </lineage>
</organism>
<protein>
    <submittedName>
        <fullName evidence="2">Uncharacterized protein</fullName>
    </submittedName>
</protein>
<gene>
    <name evidence="2" type="ORF">NCTC10327_00023</name>
</gene>
<proteinExistence type="predicted"/>
<accession>A0A7Z8Y8C4</accession>
<evidence type="ECO:0000313" key="2">
    <source>
        <dbReference type="EMBL" id="VDG75293.1"/>
    </source>
</evidence>
<comment type="caution">
    <text evidence="2">The sequence shown here is derived from an EMBL/GenBank/DDBJ whole genome shotgun (WGS) entry which is preliminary data.</text>
</comment>
<evidence type="ECO:0000256" key="1">
    <source>
        <dbReference type="SAM" id="MobiDB-lite"/>
    </source>
</evidence>
<feature type="region of interest" description="Disordered" evidence="1">
    <location>
        <begin position="1"/>
        <end position="37"/>
    </location>
</feature>